<dbReference type="PANTHER" id="PTHR42659:SF9">
    <property type="entry name" value="XANTHINE DEHYDROGENASE FAD-BINDING SUBUNIT XDHB-RELATED"/>
    <property type="match status" value="1"/>
</dbReference>
<dbReference type="InterPro" id="IPR051312">
    <property type="entry name" value="Diverse_Substr_Oxidored"/>
</dbReference>
<feature type="domain" description="FAD-binding PCMH-type" evidence="1">
    <location>
        <begin position="2"/>
        <end position="217"/>
    </location>
</feature>
<name>A0A382LZE7_9ZZZZ</name>
<feature type="non-terminal residue" evidence="2">
    <location>
        <position position="229"/>
    </location>
</feature>
<evidence type="ECO:0000259" key="1">
    <source>
        <dbReference type="PROSITE" id="PS51387"/>
    </source>
</evidence>
<dbReference type="PROSITE" id="PS51387">
    <property type="entry name" value="FAD_PCMH"/>
    <property type="match status" value="1"/>
</dbReference>
<accession>A0A382LZE7</accession>
<evidence type="ECO:0000313" key="2">
    <source>
        <dbReference type="EMBL" id="SVC42104.1"/>
    </source>
</evidence>
<dbReference type="InterPro" id="IPR036318">
    <property type="entry name" value="FAD-bd_PCMH-like_sf"/>
</dbReference>
<dbReference type="AlphaFoldDB" id="A0A382LZE7"/>
<dbReference type="EMBL" id="UINC01090293">
    <property type="protein sequence ID" value="SVC42104.1"/>
    <property type="molecule type" value="Genomic_DNA"/>
</dbReference>
<dbReference type="InterPro" id="IPR016167">
    <property type="entry name" value="FAD-bd_PCMH_sub1"/>
</dbReference>
<protein>
    <recommendedName>
        <fullName evidence="1">FAD-binding PCMH-type domain-containing protein</fullName>
    </recommendedName>
</protein>
<gene>
    <name evidence="2" type="ORF">METZ01_LOCUS294958</name>
</gene>
<dbReference type="InterPro" id="IPR002346">
    <property type="entry name" value="Mopterin_DH_FAD-bd"/>
</dbReference>
<sequence length="229" mass="25478">MLRLPPFEYLKPGTLAEALELKARYGEDSMFTAGGTDLYPNMKRRQFEPRYLIGLRGIPEMSNIEASRGIQIGSGVSLASVAAHSLIQDKYPALATAAGIVSSPQLRNMGTLGGNLCIDTRCTYYNQNYSWRKSLGFCMKKDGDICWVALSSPKCLAVSSSDCAPVMMALHAEYRLLGVGGERIIKAEEFYRDDGMDYLNKKPDEILISVNLPEMKGWTSAYRKLRRRG</sequence>
<organism evidence="2">
    <name type="scientific">marine metagenome</name>
    <dbReference type="NCBI Taxonomy" id="408172"/>
    <lineage>
        <taxon>unclassified sequences</taxon>
        <taxon>metagenomes</taxon>
        <taxon>ecological metagenomes</taxon>
    </lineage>
</organism>
<dbReference type="Gene3D" id="3.30.465.10">
    <property type="match status" value="1"/>
</dbReference>
<proteinExistence type="predicted"/>
<dbReference type="SUPFAM" id="SSF56176">
    <property type="entry name" value="FAD-binding/transporter-associated domain-like"/>
    <property type="match status" value="1"/>
</dbReference>
<dbReference type="InterPro" id="IPR016166">
    <property type="entry name" value="FAD-bd_PCMH"/>
</dbReference>
<reference evidence="2" key="1">
    <citation type="submission" date="2018-05" db="EMBL/GenBank/DDBJ databases">
        <authorList>
            <person name="Lanie J.A."/>
            <person name="Ng W.-L."/>
            <person name="Kazmierczak K.M."/>
            <person name="Andrzejewski T.M."/>
            <person name="Davidsen T.M."/>
            <person name="Wayne K.J."/>
            <person name="Tettelin H."/>
            <person name="Glass J.I."/>
            <person name="Rusch D."/>
            <person name="Podicherti R."/>
            <person name="Tsui H.-C.T."/>
            <person name="Winkler M.E."/>
        </authorList>
    </citation>
    <scope>NUCLEOTIDE SEQUENCE</scope>
</reference>
<dbReference type="InterPro" id="IPR016169">
    <property type="entry name" value="FAD-bd_PCMH_sub2"/>
</dbReference>
<dbReference type="Pfam" id="PF00941">
    <property type="entry name" value="FAD_binding_5"/>
    <property type="match status" value="1"/>
</dbReference>
<dbReference type="GO" id="GO:0016491">
    <property type="term" value="F:oxidoreductase activity"/>
    <property type="evidence" value="ECO:0007669"/>
    <property type="project" value="InterPro"/>
</dbReference>
<dbReference type="Gene3D" id="3.30.43.10">
    <property type="entry name" value="Uridine Diphospho-n-acetylenolpyruvylglucosamine Reductase, domain 2"/>
    <property type="match status" value="1"/>
</dbReference>
<dbReference type="GO" id="GO:0071949">
    <property type="term" value="F:FAD binding"/>
    <property type="evidence" value="ECO:0007669"/>
    <property type="project" value="InterPro"/>
</dbReference>
<dbReference type="PANTHER" id="PTHR42659">
    <property type="entry name" value="XANTHINE DEHYDROGENASE SUBUNIT C-RELATED"/>
    <property type="match status" value="1"/>
</dbReference>